<comment type="caution">
    <text evidence="3">The sequence shown here is derived from an EMBL/GenBank/DDBJ whole genome shotgun (WGS) entry which is preliminary data.</text>
</comment>
<evidence type="ECO:0000313" key="4">
    <source>
        <dbReference type="Proteomes" id="UP000280935"/>
    </source>
</evidence>
<dbReference type="InterPro" id="IPR001466">
    <property type="entry name" value="Beta-lactam-related"/>
</dbReference>
<feature type="chain" id="PRO_5039486798" evidence="1">
    <location>
        <begin position="25"/>
        <end position="385"/>
    </location>
</feature>
<feature type="domain" description="Beta-lactamase-related" evidence="2">
    <location>
        <begin position="55"/>
        <end position="366"/>
    </location>
</feature>
<dbReference type="SUPFAM" id="SSF56601">
    <property type="entry name" value="beta-lactamase/transpeptidase-like"/>
    <property type="match status" value="1"/>
</dbReference>
<dbReference type="PANTHER" id="PTHR46825">
    <property type="entry name" value="D-ALANYL-D-ALANINE-CARBOXYPEPTIDASE/ENDOPEPTIDASE AMPH"/>
    <property type="match status" value="1"/>
</dbReference>
<keyword evidence="3" id="KW-0378">Hydrolase</keyword>
<evidence type="ECO:0000256" key="1">
    <source>
        <dbReference type="SAM" id="SignalP"/>
    </source>
</evidence>
<evidence type="ECO:0000313" key="3">
    <source>
        <dbReference type="EMBL" id="RRD50633.1"/>
    </source>
</evidence>
<name>A0A3P1X1M6_9ACTN</name>
<dbReference type="PANTHER" id="PTHR46825:SF7">
    <property type="entry name" value="D-ALANYL-D-ALANINE CARBOXYPEPTIDASE"/>
    <property type="match status" value="1"/>
</dbReference>
<dbReference type="OrthoDB" id="9809635at2"/>
<evidence type="ECO:0000259" key="2">
    <source>
        <dbReference type="Pfam" id="PF00144"/>
    </source>
</evidence>
<protein>
    <submittedName>
        <fullName evidence="3">Class A beta-lactamase-related serine hydrolase</fullName>
    </submittedName>
</protein>
<proteinExistence type="predicted"/>
<reference evidence="3 4" key="1">
    <citation type="submission" date="2018-11" db="EMBL/GenBank/DDBJ databases">
        <title>Genomes From Bacteria Associated with the Canine Oral Cavity: a Test Case for Automated Genome-Based Taxonomic Assignment.</title>
        <authorList>
            <person name="Coil D.A."/>
            <person name="Jospin G."/>
            <person name="Darling A.E."/>
            <person name="Wallis C."/>
            <person name="Davis I.J."/>
            <person name="Harris S."/>
            <person name="Eisen J.A."/>
            <person name="Holcombe L.J."/>
            <person name="O'Flynn C."/>
        </authorList>
    </citation>
    <scope>NUCLEOTIDE SEQUENCE [LARGE SCALE GENOMIC DNA]</scope>
    <source>
        <strain evidence="3 4">OH2822_COT-296</strain>
    </source>
</reference>
<dbReference type="EMBL" id="RQYT01000005">
    <property type="protein sequence ID" value="RRD50633.1"/>
    <property type="molecule type" value="Genomic_DNA"/>
</dbReference>
<keyword evidence="1" id="KW-0732">Signal</keyword>
<dbReference type="AlphaFoldDB" id="A0A3P1X1M6"/>
<dbReference type="Gene3D" id="3.40.710.10">
    <property type="entry name" value="DD-peptidase/beta-lactamase superfamily"/>
    <property type="match status" value="1"/>
</dbReference>
<sequence length="385" mass="41178">MYQKFSSRLVVASLVGALSVGAIAVPSVASPPSDTLRTRLADLLEVGYPAVLGTVTDAHGGSTAVAVGTGDRDHGTPAPVNGQVRIGSNTKTFVAVVVMQLVDEGSVQLDEPVETYLPGLLRGEGIDGARITVRQLLQHTSGLPEYTDSVAQVQDFIEIRKDHHGPRDLLDIALAKPAAFEPGTRFTYTNTNYIVLGMLVEKVTRRTVNEQIDQRIVQPLGLRNTYMPNPGERFLRGTHPQGYHRDASGEVVDVTEMDPGWAWAAGAMVSTPGELNTFFQALLEGSLVSEEALAEMRNTIDMGQGGQEYGLGIIKKPLGCGEAWGHGGTIHGYQSVNAVGPDGTAMTLVTTAIPPSLVEDQTDGERIMSLFEQLEDTLETTLCQG</sequence>
<dbReference type="InterPro" id="IPR012338">
    <property type="entry name" value="Beta-lactam/transpept-like"/>
</dbReference>
<dbReference type="InterPro" id="IPR050491">
    <property type="entry name" value="AmpC-like"/>
</dbReference>
<dbReference type="Proteomes" id="UP000280935">
    <property type="component" value="Unassembled WGS sequence"/>
</dbReference>
<accession>A0A3P1X1M6</accession>
<dbReference type="Pfam" id="PF00144">
    <property type="entry name" value="Beta-lactamase"/>
    <property type="match status" value="1"/>
</dbReference>
<feature type="signal peptide" evidence="1">
    <location>
        <begin position="1"/>
        <end position="24"/>
    </location>
</feature>
<dbReference type="GO" id="GO:0016787">
    <property type="term" value="F:hydrolase activity"/>
    <property type="evidence" value="ECO:0007669"/>
    <property type="project" value="UniProtKB-KW"/>
</dbReference>
<gene>
    <name evidence="3" type="ORF">EII35_04090</name>
</gene>
<organism evidence="3 4">
    <name type="scientific">Arachnia propionica</name>
    <dbReference type="NCBI Taxonomy" id="1750"/>
    <lineage>
        <taxon>Bacteria</taxon>
        <taxon>Bacillati</taxon>
        <taxon>Actinomycetota</taxon>
        <taxon>Actinomycetes</taxon>
        <taxon>Propionibacteriales</taxon>
        <taxon>Propionibacteriaceae</taxon>
        <taxon>Arachnia</taxon>
    </lineage>
</organism>